<dbReference type="Pfam" id="PF21639">
    <property type="entry name" value="ORC5_lid"/>
    <property type="match status" value="1"/>
</dbReference>
<proteinExistence type="inferred from homology"/>
<dbReference type="InterPro" id="IPR020796">
    <property type="entry name" value="ORC5"/>
</dbReference>
<reference evidence="10" key="1">
    <citation type="journal article" date="2020" name="Stud. Mycol.">
        <title>101 Dothideomycetes genomes: a test case for predicting lifestyles and emergence of pathogens.</title>
        <authorList>
            <person name="Haridas S."/>
            <person name="Albert R."/>
            <person name="Binder M."/>
            <person name="Bloem J."/>
            <person name="Labutti K."/>
            <person name="Salamov A."/>
            <person name="Andreopoulos B."/>
            <person name="Baker S."/>
            <person name="Barry K."/>
            <person name="Bills G."/>
            <person name="Bluhm B."/>
            <person name="Cannon C."/>
            <person name="Castanera R."/>
            <person name="Culley D."/>
            <person name="Daum C."/>
            <person name="Ezra D."/>
            <person name="Gonzalez J."/>
            <person name="Henrissat B."/>
            <person name="Kuo A."/>
            <person name="Liang C."/>
            <person name="Lipzen A."/>
            <person name="Lutzoni F."/>
            <person name="Magnuson J."/>
            <person name="Mondo S."/>
            <person name="Nolan M."/>
            <person name="Ohm R."/>
            <person name="Pangilinan J."/>
            <person name="Park H.-J."/>
            <person name="Ramirez L."/>
            <person name="Alfaro M."/>
            <person name="Sun H."/>
            <person name="Tritt A."/>
            <person name="Yoshinaga Y."/>
            <person name="Zwiers L.-H."/>
            <person name="Turgeon B."/>
            <person name="Goodwin S."/>
            <person name="Spatafora J."/>
            <person name="Crous P."/>
            <person name="Grigoriev I."/>
        </authorList>
    </citation>
    <scope>NUCLEOTIDE SEQUENCE</scope>
    <source>
        <strain evidence="10">CBS 113979</strain>
    </source>
</reference>
<dbReference type="InterPro" id="IPR027417">
    <property type="entry name" value="P-loop_NTPase"/>
</dbReference>
<dbReference type="Pfam" id="PF13191">
    <property type="entry name" value="AAA_16"/>
    <property type="match status" value="1"/>
</dbReference>
<dbReference type="SUPFAM" id="SSF52540">
    <property type="entry name" value="P-loop containing nucleoside triphosphate hydrolases"/>
    <property type="match status" value="1"/>
</dbReference>
<gene>
    <name evidence="10" type="ORF">K402DRAFT_340860</name>
</gene>
<evidence type="ECO:0000259" key="9">
    <source>
        <dbReference type="Pfam" id="PF21639"/>
    </source>
</evidence>
<dbReference type="Proteomes" id="UP000800041">
    <property type="component" value="Unassembled WGS sequence"/>
</dbReference>
<dbReference type="PANTHER" id="PTHR12705">
    <property type="entry name" value="ORIGIN RECOGNITION COMPLEX SUBUNIT 5"/>
    <property type="match status" value="1"/>
</dbReference>
<keyword evidence="6" id="KW-0539">Nucleus</keyword>
<accession>A0A6G1GMW5</accession>
<sequence>MLPDELILASVNEQYPCRELQIRQLSTLYNHAFPSPPSLVVHGSEATGKTSVVKAILEANKLPFAFVNSRECITGRHLLERTIAACLDALDASSDELIDRTPYVRCESISALSVHLQRLLEDHERLVLVFDAIDKQREAPPTLLPAMARFGEIIPNLSVIFIVALPRPRFLHTAGTPHLHFPPYSRDQSISILSTSPLPIFLEPIAEDIDYTEEEAEEDSAWLWTRYCAAIWDSIAKGAARDLVSFRGVCEKLWRPFVQPIIDGKFGTRDFSRLLIANRTLLQGEDALLESIVPKTVGGNQKLARVTHDLPYYSKYLLCAAYLASFNPPRQDQLYFMKNTERKRKKKGGAAGRAAKHRKIPRHLLNPSAFPLDRLLAILHAILPHDLPPTADIFTQIATLSSLRLLLRTGAAGGDVLDAGCKWRVNFGWEYVSALGRNVQLEMADYLASGGD</sequence>
<feature type="domain" description="ORC5 lid" evidence="9">
    <location>
        <begin position="224"/>
        <end position="283"/>
    </location>
</feature>
<dbReference type="AlphaFoldDB" id="A0A6G1GMW5"/>
<evidence type="ECO:0000256" key="5">
    <source>
        <dbReference type="ARBA" id="ARBA00022840"/>
    </source>
</evidence>
<dbReference type="EMBL" id="ML977187">
    <property type="protein sequence ID" value="KAF1982164.1"/>
    <property type="molecule type" value="Genomic_DNA"/>
</dbReference>
<evidence type="ECO:0000256" key="6">
    <source>
        <dbReference type="ARBA" id="ARBA00023242"/>
    </source>
</evidence>
<feature type="domain" description="Origin recognition complex subunit 5 C-terminal" evidence="8">
    <location>
        <begin position="310"/>
        <end position="447"/>
    </location>
</feature>
<evidence type="ECO:0000313" key="10">
    <source>
        <dbReference type="EMBL" id="KAF1982164.1"/>
    </source>
</evidence>
<dbReference type="GO" id="GO:0003688">
    <property type="term" value="F:DNA replication origin binding"/>
    <property type="evidence" value="ECO:0007669"/>
    <property type="project" value="TreeGrafter"/>
</dbReference>
<dbReference type="PANTHER" id="PTHR12705:SF0">
    <property type="entry name" value="ORIGIN RECOGNITION COMPLEX SUBUNIT 5"/>
    <property type="match status" value="1"/>
</dbReference>
<feature type="domain" description="Orc1-like AAA ATPase" evidence="7">
    <location>
        <begin position="16"/>
        <end position="160"/>
    </location>
</feature>
<evidence type="ECO:0000256" key="3">
    <source>
        <dbReference type="ARBA" id="ARBA00022705"/>
    </source>
</evidence>
<name>A0A6G1GMW5_9PEZI</name>
<comment type="similarity">
    <text evidence="2">Belongs to the ORC5 family.</text>
</comment>
<evidence type="ECO:0000259" key="8">
    <source>
        <dbReference type="Pfam" id="PF14630"/>
    </source>
</evidence>
<dbReference type="Pfam" id="PF14630">
    <property type="entry name" value="ORC5_C"/>
    <property type="match status" value="1"/>
</dbReference>
<keyword evidence="5" id="KW-0067">ATP-binding</keyword>
<dbReference type="GO" id="GO:0005664">
    <property type="term" value="C:nuclear origin of replication recognition complex"/>
    <property type="evidence" value="ECO:0007669"/>
    <property type="project" value="TreeGrafter"/>
</dbReference>
<organism evidence="10 11">
    <name type="scientific">Aulographum hederae CBS 113979</name>
    <dbReference type="NCBI Taxonomy" id="1176131"/>
    <lineage>
        <taxon>Eukaryota</taxon>
        <taxon>Fungi</taxon>
        <taxon>Dikarya</taxon>
        <taxon>Ascomycota</taxon>
        <taxon>Pezizomycotina</taxon>
        <taxon>Dothideomycetes</taxon>
        <taxon>Pleosporomycetidae</taxon>
        <taxon>Aulographales</taxon>
        <taxon>Aulographaceae</taxon>
    </lineage>
</organism>
<dbReference type="Gene3D" id="3.40.50.300">
    <property type="entry name" value="P-loop containing nucleotide triphosphate hydrolases"/>
    <property type="match status" value="1"/>
</dbReference>
<dbReference type="GO" id="GO:0006270">
    <property type="term" value="P:DNA replication initiation"/>
    <property type="evidence" value="ECO:0007669"/>
    <property type="project" value="TreeGrafter"/>
</dbReference>
<comment type="subcellular location">
    <subcellularLocation>
        <location evidence="1">Nucleus</location>
    </subcellularLocation>
</comment>
<evidence type="ECO:0000259" key="7">
    <source>
        <dbReference type="Pfam" id="PF13191"/>
    </source>
</evidence>
<evidence type="ECO:0000256" key="2">
    <source>
        <dbReference type="ARBA" id="ARBA00006269"/>
    </source>
</evidence>
<dbReference type="OrthoDB" id="365981at2759"/>
<protein>
    <submittedName>
        <fullName evidence="10">Uncharacterized protein</fullName>
    </submittedName>
</protein>
<dbReference type="InterPro" id="IPR048866">
    <property type="entry name" value="ORC5_lid"/>
</dbReference>
<keyword evidence="4" id="KW-0547">Nucleotide-binding</keyword>
<dbReference type="InterPro" id="IPR047088">
    <property type="entry name" value="ORC5_C"/>
</dbReference>
<evidence type="ECO:0000256" key="4">
    <source>
        <dbReference type="ARBA" id="ARBA00022741"/>
    </source>
</evidence>
<keyword evidence="3" id="KW-0235">DNA replication</keyword>
<keyword evidence="11" id="KW-1185">Reference proteome</keyword>
<dbReference type="InterPro" id="IPR041664">
    <property type="entry name" value="AAA_16"/>
</dbReference>
<evidence type="ECO:0000313" key="11">
    <source>
        <dbReference type="Proteomes" id="UP000800041"/>
    </source>
</evidence>
<evidence type="ECO:0000256" key="1">
    <source>
        <dbReference type="ARBA" id="ARBA00004123"/>
    </source>
</evidence>